<dbReference type="Pfam" id="PF13450">
    <property type="entry name" value="NAD_binding_8"/>
    <property type="match status" value="1"/>
</dbReference>
<protein>
    <recommendedName>
        <fullName evidence="2">FAD dependent oxidoreductase domain-containing protein</fullName>
    </recommendedName>
</protein>
<dbReference type="PANTHER" id="PTHR42685:SF21">
    <property type="entry name" value="DEHYDROGENASE (FLAVOPROTEIN)-LIKE PROTEIN"/>
    <property type="match status" value="1"/>
</dbReference>
<name>A0A0F8Y694_9ZZZZ</name>
<evidence type="ECO:0008006" key="2">
    <source>
        <dbReference type="Google" id="ProtNLM"/>
    </source>
</evidence>
<evidence type="ECO:0000313" key="1">
    <source>
        <dbReference type="EMBL" id="KKK49699.1"/>
    </source>
</evidence>
<feature type="non-terminal residue" evidence="1">
    <location>
        <position position="175"/>
    </location>
</feature>
<dbReference type="EMBL" id="LAZR01068405">
    <property type="protein sequence ID" value="KKK49699.1"/>
    <property type="molecule type" value="Genomic_DNA"/>
</dbReference>
<dbReference type="PANTHER" id="PTHR42685">
    <property type="entry name" value="GERANYLGERANYL DIPHOSPHATE REDUCTASE"/>
    <property type="match status" value="1"/>
</dbReference>
<gene>
    <name evidence="1" type="ORF">LCGC14_3132430</name>
</gene>
<organism evidence="1">
    <name type="scientific">marine sediment metagenome</name>
    <dbReference type="NCBI Taxonomy" id="412755"/>
    <lineage>
        <taxon>unclassified sequences</taxon>
        <taxon>metagenomes</taxon>
        <taxon>ecological metagenomes</taxon>
    </lineage>
</organism>
<dbReference type="InterPro" id="IPR050407">
    <property type="entry name" value="Geranylgeranyl_reductase"/>
</dbReference>
<sequence>MNKNQKTAIIGAGITGLYLAWKLSQRGFKVTVFERKKDIGKQSCSGLFSERILDFIPESEGLIKNKIRHVLLHFPKKSLKIKFSKTFFVINHDELDRLVGLLAKKSGANIVLGSPISSFPKGYDRIIGCDGANSQTRRLLNLKTPQFRLGIQGFIPKKDSSDFVETWSTSSGFLW</sequence>
<comment type="caution">
    <text evidence="1">The sequence shown here is derived from an EMBL/GenBank/DDBJ whole genome shotgun (WGS) entry which is preliminary data.</text>
</comment>
<dbReference type="InterPro" id="IPR036188">
    <property type="entry name" value="FAD/NAD-bd_sf"/>
</dbReference>
<dbReference type="SUPFAM" id="SSF51905">
    <property type="entry name" value="FAD/NAD(P)-binding domain"/>
    <property type="match status" value="1"/>
</dbReference>
<reference evidence="1" key="1">
    <citation type="journal article" date="2015" name="Nature">
        <title>Complex archaea that bridge the gap between prokaryotes and eukaryotes.</title>
        <authorList>
            <person name="Spang A."/>
            <person name="Saw J.H."/>
            <person name="Jorgensen S.L."/>
            <person name="Zaremba-Niedzwiedzka K."/>
            <person name="Martijn J."/>
            <person name="Lind A.E."/>
            <person name="van Eijk R."/>
            <person name="Schleper C."/>
            <person name="Guy L."/>
            <person name="Ettema T.J."/>
        </authorList>
    </citation>
    <scope>NUCLEOTIDE SEQUENCE</scope>
</reference>
<dbReference type="AlphaFoldDB" id="A0A0F8Y694"/>
<dbReference type="Gene3D" id="3.50.50.60">
    <property type="entry name" value="FAD/NAD(P)-binding domain"/>
    <property type="match status" value="1"/>
</dbReference>
<accession>A0A0F8Y694</accession>
<proteinExistence type="predicted"/>